<reference evidence="2 3" key="1">
    <citation type="submission" date="2020-02" db="EMBL/GenBank/DDBJ databases">
        <title>Out from the shadows clarifying the taxonomy of the family Cryomorphaceae and related taxa by utilizing the GTDB taxonomic framework.</title>
        <authorList>
            <person name="Bowman J.P."/>
        </authorList>
    </citation>
    <scope>NUCLEOTIDE SEQUENCE [LARGE SCALE GENOMIC DNA]</scope>
    <source>
        <strain evidence="2 3">QSSC 1-22</strain>
    </source>
</reference>
<dbReference type="InterPro" id="IPR011990">
    <property type="entry name" value="TPR-like_helical_dom_sf"/>
</dbReference>
<proteinExistence type="predicted"/>
<evidence type="ECO:0000313" key="3">
    <source>
        <dbReference type="Proteomes" id="UP000486602"/>
    </source>
</evidence>
<dbReference type="EMBL" id="JAAGVY010000001">
    <property type="protein sequence ID" value="NEN22138.1"/>
    <property type="molecule type" value="Genomic_DNA"/>
</dbReference>
<evidence type="ECO:0008006" key="4">
    <source>
        <dbReference type="Google" id="ProtNLM"/>
    </source>
</evidence>
<keyword evidence="1" id="KW-0732">Signal</keyword>
<dbReference type="SUPFAM" id="SSF48452">
    <property type="entry name" value="TPR-like"/>
    <property type="match status" value="1"/>
</dbReference>
<gene>
    <name evidence="2" type="ORF">G3O08_01300</name>
</gene>
<keyword evidence="3" id="KW-1185">Reference proteome</keyword>
<dbReference type="Gene3D" id="1.25.40.10">
    <property type="entry name" value="Tetratricopeptide repeat domain"/>
    <property type="match status" value="1"/>
</dbReference>
<dbReference type="AlphaFoldDB" id="A0A7K3WKS6"/>
<evidence type="ECO:0000256" key="1">
    <source>
        <dbReference type="SAM" id="SignalP"/>
    </source>
</evidence>
<dbReference type="RefSeq" id="WP_163282850.1">
    <property type="nucleotide sequence ID" value="NZ_JAAGVY010000001.1"/>
</dbReference>
<comment type="caution">
    <text evidence="2">The sequence shown here is derived from an EMBL/GenBank/DDBJ whole genome shotgun (WGS) entry which is preliminary data.</text>
</comment>
<protein>
    <recommendedName>
        <fullName evidence="4">Tetratricopeptide repeat protein</fullName>
    </recommendedName>
</protein>
<feature type="chain" id="PRO_5029697655" description="Tetratricopeptide repeat protein" evidence="1">
    <location>
        <begin position="22"/>
        <end position="301"/>
    </location>
</feature>
<sequence length="301" mass="34824">MKKLLYILIICFVAYPALLEAQIKDQIEAAYVLYNAGDYEAAADAINEVVESPKGETSKVAWHIRGFIYKDIYIKSEQNNSESKARDEAIYSHKKCIENDLEGTLVNQSRNAITYLSVSYYNDAIEIMDARNPIEIGEANNLYEKYKEITLYLYPDSVMTSSDIDYFLAMSTAHRKIYERDRAKNEANWEISNDYLTRVLDLDPQNWAALYSKSVSYYNKGAFNLERLPEAQGITDIYRIESESMRSIEFALPYMMKAYEIDPDKIEAIKGLKTILFNLNRVEESNEMQKLELQLEDKAKD</sequence>
<name>A0A7K3WKS6_9FLAO</name>
<organism evidence="2 3">
    <name type="scientific">Cryomorpha ignava</name>
    <dbReference type="NCBI Taxonomy" id="101383"/>
    <lineage>
        <taxon>Bacteria</taxon>
        <taxon>Pseudomonadati</taxon>
        <taxon>Bacteroidota</taxon>
        <taxon>Flavobacteriia</taxon>
        <taxon>Flavobacteriales</taxon>
        <taxon>Cryomorphaceae</taxon>
        <taxon>Cryomorpha</taxon>
    </lineage>
</organism>
<dbReference type="Proteomes" id="UP000486602">
    <property type="component" value="Unassembled WGS sequence"/>
</dbReference>
<evidence type="ECO:0000313" key="2">
    <source>
        <dbReference type="EMBL" id="NEN22138.1"/>
    </source>
</evidence>
<accession>A0A7K3WKS6</accession>
<feature type="signal peptide" evidence="1">
    <location>
        <begin position="1"/>
        <end position="21"/>
    </location>
</feature>